<dbReference type="GO" id="GO:0009307">
    <property type="term" value="P:DNA restriction-modification system"/>
    <property type="evidence" value="ECO:0007669"/>
    <property type="project" value="InterPro"/>
</dbReference>
<dbReference type="AlphaFoldDB" id="A0A9X7L111"/>
<gene>
    <name evidence="2" type="ORF">DL189_20825</name>
</gene>
<evidence type="ECO:0000313" key="2">
    <source>
        <dbReference type="EMBL" id="PXB36464.1"/>
    </source>
</evidence>
<dbReference type="RefSeq" id="WP_058677170.1">
    <property type="nucleotide sequence ID" value="NZ_CP163086.1"/>
</dbReference>
<keyword evidence="2" id="KW-0255">Endonuclease</keyword>
<protein>
    <submittedName>
        <fullName evidence="2">Restriction endonuclease</fullName>
    </submittedName>
</protein>
<dbReference type="GO" id="GO:0009036">
    <property type="term" value="F:type II site-specific deoxyribonuclease activity"/>
    <property type="evidence" value="ECO:0007669"/>
    <property type="project" value="InterPro"/>
</dbReference>
<keyword evidence="2" id="KW-0378">Hydrolase</keyword>
<dbReference type="SUPFAM" id="SSF52980">
    <property type="entry name" value="Restriction endonuclease-like"/>
    <property type="match status" value="1"/>
</dbReference>
<dbReference type="EMBL" id="QHMI01000023">
    <property type="protein sequence ID" value="PXB36464.1"/>
    <property type="molecule type" value="Genomic_DNA"/>
</dbReference>
<proteinExistence type="predicted"/>
<dbReference type="InterPro" id="IPR038365">
    <property type="entry name" value="EcoRII_C_sf"/>
</dbReference>
<organism evidence="2 3">
    <name type="scientific">Enterobacter hormaechei</name>
    <dbReference type="NCBI Taxonomy" id="158836"/>
    <lineage>
        <taxon>Bacteria</taxon>
        <taxon>Pseudomonadati</taxon>
        <taxon>Pseudomonadota</taxon>
        <taxon>Gammaproteobacteria</taxon>
        <taxon>Enterobacterales</taxon>
        <taxon>Enterobacteriaceae</taxon>
        <taxon>Enterobacter</taxon>
        <taxon>Enterobacter cloacae complex</taxon>
    </lineage>
</organism>
<dbReference type="GO" id="GO:0003677">
    <property type="term" value="F:DNA binding"/>
    <property type="evidence" value="ECO:0007669"/>
    <property type="project" value="InterPro"/>
</dbReference>
<feature type="domain" description="Restriction endonuclease type II EcoRII C-terminal" evidence="1">
    <location>
        <begin position="234"/>
        <end position="404"/>
    </location>
</feature>
<dbReference type="InterPro" id="IPR015109">
    <property type="entry name" value="Restrct_endonuc_II_EcoRII_C"/>
</dbReference>
<dbReference type="Pfam" id="PF09019">
    <property type="entry name" value="EcoRII-C"/>
    <property type="match status" value="1"/>
</dbReference>
<comment type="caution">
    <text evidence="2">The sequence shown here is derived from an EMBL/GenBank/DDBJ whole genome shotgun (WGS) entry which is preliminary data.</text>
</comment>
<dbReference type="InterPro" id="IPR011335">
    <property type="entry name" value="Restrct_endonuc-II-like"/>
</dbReference>
<reference evidence="2 3" key="1">
    <citation type="submission" date="2018-05" db="EMBL/GenBank/DDBJ databases">
        <title>Evaluation of testing and processing parameters for the GenePOC Carba assay.</title>
        <authorList>
            <person name="Walsh T.R."/>
        </authorList>
    </citation>
    <scope>NUCLEOTIDE SEQUENCE [LARGE SCALE GENOMIC DNA]</scope>
    <source>
        <strain evidence="2 3">PECIMP</strain>
    </source>
</reference>
<evidence type="ECO:0000313" key="3">
    <source>
        <dbReference type="Proteomes" id="UP000246375"/>
    </source>
</evidence>
<accession>A0A9X7L111</accession>
<dbReference type="Gene3D" id="3.40.91.80">
    <property type="match status" value="1"/>
</dbReference>
<keyword evidence="2" id="KW-0540">Nuclease</keyword>
<sequence>MDIRLKEHFEFAAAKTLRAVDALPTRSNQHEIGGLVEAGLGRALGPLAEQKKTELQCKMFRLTDSEETPICVDTQVTWYNTRAGNEKRGPEYRLYYRDNAVTECLNEGDFMLVALRPNKDLVICFCPQGSPVEWQLRDLFGLNKTGDSKFHSSELNSRTLLVTVQMCLEEMGIIFAQEGDEDQLILEQLLEISPNGFPASRVFSNLARERVARSSLDNSDQVLMEWLAQEEMLFRVLERHIVRKRLKEGFGLNFDDVDEFISYSLSVHNRRKSRVGYAFENHLEVTFVENGLHYEKGGKFNVTENNSKPDFLFPHFRAYHDPSYPVNSLFMLAAKTTCKDRWRQVLAEAERLKEKYLVTLQPGVSVNQIKEMKYHNLQLVVPEPLINVYPPEVRGDLITLQSFINHVRRSQV</sequence>
<dbReference type="Proteomes" id="UP000246375">
    <property type="component" value="Unassembled WGS sequence"/>
</dbReference>
<name>A0A9X7L111_9ENTR</name>
<evidence type="ECO:0000259" key="1">
    <source>
        <dbReference type="Pfam" id="PF09019"/>
    </source>
</evidence>